<name>A0A182EVN7_ONCOC</name>
<dbReference type="InterPro" id="IPR049163">
    <property type="entry name" value="Pif1-like_2B_dom"/>
</dbReference>
<gene>
    <name evidence="2" type="ORF">NOO_LOCUS12228</name>
</gene>
<feature type="domain" description="DNA helicase Pif1-like 2B" evidence="1">
    <location>
        <begin position="2"/>
        <end position="34"/>
    </location>
</feature>
<dbReference type="PANTHER" id="PTHR23274:SF51">
    <property type="entry name" value="OS03G0423850 PROTEIN"/>
    <property type="match status" value="1"/>
</dbReference>
<protein>
    <submittedName>
        <fullName evidence="4">ATP-dependent DNA helicase</fullName>
    </submittedName>
</protein>
<proteinExistence type="predicted"/>
<dbReference type="AlphaFoldDB" id="A0A182EVN7"/>
<dbReference type="EMBL" id="UYRW01010014">
    <property type="protein sequence ID" value="VDM98400.1"/>
    <property type="molecule type" value="Genomic_DNA"/>
</dbReference>
<dbReference type="GO" id="GO:0006260">
    <property type="term" value="P:DNA replication"/>
    <property type="evidence" value="ECO:0007669"/>
    <property type="project" value="TreeGrafter"/>
</dbReference>
<keyword evidence="3" id="KW-1185">Reference proteome</keyword>
<evidence type="ECO:0000313" key="2">
    <source>
        <dbReference type="EMBL" id="VDM98400.1"/>
    </source>
</evidence>
<evidence type="ECO:0000313" key="3">
    <source>
        <dbReference type="Proteomes" id="UP000271087"/>
    </source>
</evidence>
<reference evidence="4" key="1">
    <citation type="submission" date="2016-06" db="UniProtKB">
        <authorList>
            <consortium name="WormBaseParasite"/>
        </authorList>
    </citation>
    <scope>IDENTIFICATION</scope>
</reference>
<reference evidence="2 3" key="2">
    <citation type="submission" date="2018-08" db="EMBL/GenBank/DDBJ databases">
        <authorList>
            <person name="Laetsch R D."/>
            <person name="Stevens L."/>
            <person name="Kumar S."/>
            <person name="Blaxter L. M."/>
        </authorList>
    </citation>
    <scope>NUCLEOTIDE SEQUENCE [LARGE SCALE GENOMIC DNA]</scope>
</reference>
<dbReference type="STRING" id="42157.A0A182EVN7"/>
<dbReference type="Pfam" id="PF21530">
    <property type="entry name" value="Pif1_2B_dom"/>
    <property type="match status" value="1"/>
</dbReference>
<evidence type="ECO:0000259" key="1">
    <source>
        <dbReference type="Pfam" id="PF21530"/>
    </source>
</evidence>
<dbReference type="PANTHER" id="PTHR23274">
    <property type="entry name" value="DNA HELICASE-RELATED"/>
    <property type="match status" value="1"/>
</dbReference>
<dbReference type="Proteomes" id="UP000271087">
    <property type="component" value="Unassembled WGS sequence"/>
</dbReference>
<dbReference type="OrthoDB" id="9997116at2759"/>
<dbReference type="GO" id="GO:0005657">
    <property type="term" value="C:replication fork"/>
    <property type="evidence" value="ECO:0007669"/>
    <property type="project" value="TreeGrafter"/>
</dbReference>
<accession>A0A182EVN7</accession>
<sequence length="175" mass="19835">MSPHVLQLKIGVPFIILQNINQPKLCNGTRLAIKKVMSNVVESTIFTGPFKSEDVLIPRISTIPIDMPFQLKTLQFPSRLAFVFTINKVQKMINPFYFIAANVQQIALNPSATTLTAFFTLCQNDAFALLYSEVKTLLYSEVHTCCTWNASRKSFERRKRGEPVDGQQAHSNKLR</sequence>
<evidence type="ECO:0000313" key="4">
    <source>
        <dbReference type="WBParaSite" id="nOo.2.0.1.t12228-RA"/>
    </source>
</evidence>
<dbReference type="WBParaSite" id="nOo.2.0.1.t12228-RA">
    <property type="protein sequence ID" value="nOo.2.0.1.t12228-RA"/>
    <property type="gene ID" value="nOo.2.0.1.g12228"/>
</dbReference>
<organism evidence="4">
    <name type="scientific">Onchocerca ochengi</name>
    <name type="common">Filarial nematode worm</name>
    <dbReference type="NCBI Taxonomy" id="42157"/>
    <lineage>
        <taxon>Eukaryota</taxon>
        <taxon>Metazoa</taxon>
        <taxon>Ecdysozoa</taxon>
        <taxon>Nematoda</taxon>
        <taxon>Chromadorea</taxon>
        <taxon>Rhabditida</taxon>
        <taxon>Spirurina</taxon>
        <taxon>Spiruromorpha</taxon>
        <taxon>Filarioidea</taxon>
        <taxon>Onchocercidae</taxon>
        <taxon>Onchocerca</taxon>
    </lineage>
</organism>